<name>A0A9W9CB73_9PLEO</name>
<evidence type="ECO:0000313" key="3">
    <source>
        <dbReference type="Proteomes" id="UP001140513"/>
    </source>
</evidence>
<dbReference type="GeneID" id="80909753"/>
<dbReference type="PANTHER" id="PTHR42085">
    <property type="entry name" value="F-BOX DOMAIN-CONTAINING PROTEIN"/>
    <property type="match status" value="1"/>
</dbReference>
<feature type="region of interest" description="Disordered" evidence="1">
    <location>
        <begin position="26"/>
        <end position="48"/>
    </location>
</feature>
<accession>A0A9W9CB73</accession>
<dbReference type="Proteomes" id="UP001140513">
    <property type="component" value="Unassembled WGS sequence"/>
</dbReference>
<keyword evidence="3" id="KW-1185">Reference proteome</keyword>
<sequence length="398" mass="45482">MSGLHEEDVGEPDGEPEEIRMARLHSLLTKTKVPSSTASTPPKKNARRTQIALKDSQHKIAGQPRAQIIVFDQSPPRTPTRTHRKPSPRLTRAAWRAAAMFQYRQEAMEIRSQQPDRQADIFPFLALPVELRMAVYFELLVTDNRVLPSWRGPRKATKQQKRMYINILLTCKMCRDEGVQVLYGENIFDFGEICNRPNNFSKRFSEHIGPHNASLIRIVFAEYSAAAEELYHTDIAVISKSNRGLIPKTLLTVSHLRSFLSTFNIALSSLRLLAISIIPYGHDQATIALQDVDFRLMTSPHLRVKWCDAKNDKDRLGRLVDDICDREKGLMKADYWKDIDGWIGINFAPPSSGREWIVYQGVRGKEDVLEEGKEVGTEDEHEEKDSDKKASELVLHRR</sequence>
<protein>
    <submittedName>
        <fullName evidence="2">Uncharacterized protein</fullName>
    </submittedName>
</protein>
<organism evidence="2 3">
    <name type="scientific">Didymosphaeria variabile</name>
    <dbReference type="NCBI Taxonomy" id="1932322"/>
    <lineage>
        <taxon>Eukaryota</taxon>
        <taxon>Fungi</taxon>
        <taxon>Dikarya</taxon>
        <taxon>Ascomycota</taxon>
        <taxon>Pezizomycotina</taxon>
        <taxon>Dothideomycetes</taxon>
        <taxon>Pleosporomycetidae</taxon>
        <taxon>Pleosporales</taxon>
        <taxon>Massarineae</taxon>
        <taxon>Didymosphaeriaceae</taxon>
        <taxon>Didymosphaeria</taxon>
    </lineage>
</organism>
<dbReference type="EMBL" id="JAPEUX010000004">
    <property type="protein sequence ID" value="KAJ4354486.1"/>
    <property type="molecule type" value="Genomic_DNA"/>
</dbReference>
<reference evidence="2" key="1">
    <citation type="submission" date="2022-10" db="EMBL/GenBank/DDBJ databases">
        <title>Tapping the CABI collections for fungal endophytes: first genome assemblies for Collariella, Neodidymelliopsis, Ascochyta clinopodiicola, Didymella pomorum, Didymosphaeria variabile, Neocosmospora piperis and Neocucurbitaria cava.</title>
        <authorList>
            <person name="Hill R."/>
        </authorList>
    </citation>
    <scope>NUCLEOTIDE SEQUENCE</scope>
    <source>
        <strain evidence="2">IMI 356815</strain>
    </source>
</reference>
<dbReference type="OrthoDB" id="62952at2759"/>
<dbReference type="AlphaFoldDB" id="A0A9W9CB73"/>
<comment type="caution">
    <text evidence="2">The sequence shown here is derived from an EMBL/GenBank/DDBJ whole genome shotgun (WGS) entry which is preliminary data.</text>
</comment>
<dbReference type="PANTHER" id="PTHR42085:SF2">
    <property type="entry name" value="F-BOX DOMAIN-CONTAINING PROTEIN"/>
    <property type="match status" value="1"/>
</dbReference>
<evidence type="ECO:0000313" key="2">
    <source>
        <dbReference type="EMBL" id="KAJ4354486.1"/>
    </source>
</evidence>
<dbReference type="InterPro" id="IPR038883">
    <property type="entry name" value="AN11006-like"/>
</dbReference>
<proteinExistence type="predicted"/>
<feature type="compositionally biased region" description="Polar residues" evidence="1">
    <location>
        <begin position="28"/>
        <end position="42"/>
    </location>
</feature>
<feature type="region of interest" description="Disordered" evidence="1">
    <location>
        <begin position="369"/>
        <end position="398"/>
    </location>
</feature>
<gene>
    <name evidence="2" type="ORF">N0V89_006223</name>
</gene>
<evidence type="ECO:0000256" key="1">
    <source>
        <dbReference type="SAM" id="MobiDB-lite"/>
    </source>
</evidence>
<dbReference type="RefSeq" id="XP_056072260.1">
    <property type="nucleotide sequence ID" value="XM_056214993.1"/>
</dbReference>